<protein>
    <submittedName>
        <fullName evidence="2">Uncharacterized protein</fullName>
    </submittedName>
</protein>
<dbReference type="Proteomes" id="UP000568380">
    <property type="component" value="Unassembled WGS sequence"/>
</dbReference>
<feature type="transmembrane region" description="Helical" evidence="1">
    <location>
        <begin position="41"/>
        <end position="62"/>
    </location>
</feature>
<comment type="caution">
    <text evidence="2">The sequence shown here is derived from an EMBL/GenBank/DDBJ whole genome shotgun (WGS) entry which is preliminary data.</text>
</comment>
<accession>A0A7W8EGJ7</accession>
<dbReference type="AlphaFoldDB" id="A0A7W8EGJ7"/>
<gene>
    <name evidence="2" type="ORF">HNR40_004170</name>
</gene>
<evidence type="ECO:0000313" key="2">
    <source>
        <dbReference type="EMBL" id="MBB5078684.1"/>
    </source>
</evidence>
<keyword evidence="1" id="KW-1133">Transmembrane helix</keyword>
<evidence type="ECO:0000256" key="1">
    <source>
        <dbReference type="SAM" id="Phobius"/>
    </source>
</evidence>
<organism evidence="2 3">
    <name type="scientific">Nonomuraea endophytica</name>
    <dbReference type="NCBI Taxonomy" id="714136"/>
    <lineage>
        <taxon>Bacteria</taxon>
        <taxon>Bacillati</taxon>
        <taxon>Actinomycetota</taxon>
        <taxon>Actinomycetes</taxon>
        <taxon>Streptosporangiales</taxon>
        <taxon>Streptosporangiaceae</taxon>
        <taxon>Nonomuraea</taxon>
    </lineage>
</organism>
<evidence type="ECO:0000313" key="3">
    <source>
        <dbReference type="Proteomes" id="UP000568380"/>
    </source>
</evidence>
<dbReference type="RefSeq" id="WP_184963627.1">
    <property type="nucleotide sequence ID" value="NZ_JACHIN010000005.1"/>
</dbReference>
<reference evidence="2 3" key="1">
    <citation type="submission" date="2020-08" db="EMBL/GenBank/DDBJ databases">
        <title>Genomic Encyclopedia of Type Strains, Phase IV (KMG-IV): sequencing the most valuable type-strain genomes for metagenomic binning, comparative biology and taxonomic classification.</title>
        <authorList>
            <person name="Goeker M."/>
        </authorList>
    </citation>
    <scope>NUCLEOTIDE SEQUENCE [LARGE SCALE GENOMIC DNA]</scope>
    <source>
        <strain evidence="2 3">DSM 45385</strain>
    </source>
</reference>
<sequence>MTVQDLREVLREHGAAAPPPNPARRTQVEARIRRRRLRSRAVAGGAIAAAVALAATLLPGTAQPPDQTAATKPALPDTFVAADGTEYRKVAATTVVTPGKKKVIVTVPLTGNPIDLAASCTGAVRGSITPSVAAAGLPPQHGLVACSKEMQVLGLQVPKGAGKAEVVIDPMVAGTGCIQTKKNGPCDQPKIERSVWSLAFYEWIPPARPVIPEEPRALPGRMGEMKLRKSESGTWPEQDTVTFRTTGAIGLEKICTGDLASRLRFSVSVNGTDTGVNGSCAVWKRGDFPWAMGMHALPEGKTSTVTLKLRMDGGSHPNRPVRWSVGVYGK</sequence>
<keyword evidence="1" id="KW-0472">Membrane</keyword>
<name>A0A7W8EGJ7_9ACTN</name>
<proteinExistence type="predicted"/>
<keyword evidence="3" id="KW-1185">Reference proteome</keyword>
<keyword evidence="1" id="KW-0812">Transmembrane</keyword>
<dbReference type="EMBL" id="JACHIN010000005">
    <property type="protein sequence ID" value="MBB5078684.1"/>
    <property type="molecule type" value="Genomic_DNA"/>
</dbReference>